<accession>A0A6M3KYS6</accession>
<proteinExistence type="predicted"/>
<dbReference type="AlphaFoldDB" id="A0A6M3KYS6"/>
<reference evidence="1" key="1">
    <citation type="submission" date="2020-03" db="EMBL/GenBank/DDBJ databases">
        <title>The deep terrestrial virosphere.</title>
        <authorList>
            <person name="Holmfeldt K."/>
            <person name="Nilsson E."/>
            <person name="Simone D."/>
            <person name="Lopez-Fernandez M."/>
            <person name="Wu X."/>
            <person name="de Brujin I."/>
            <person name="Lundin D."/>
            <person name="Andersson A."/>
            <person name="Bertilsson S."/>
            <person name="Dopson M."/>
        </authorList>
    </citation>
    <scope>NUCLEOTIDE SEQUENCE</scope>
    <source>
        <strain evidence="1">MM415B02097</strain>
    </source>
</reference>
<dbReference type="EMBL" id="MT142629">
    <property type="protein sequence ID" value="QJA86328.1"/>
    <property type="molecule type" value="Genomic_DNA"/>
</dbReference>
<sequence length="64" mass="7203">MQIERINKTHLSKTEAYEISQEHGIEELPAIGYETLIVPAIASKRVTQALGKDKSGYYIETLII</sequence>
<gene>
    <name evidence="1" type="ORF">MM415B02097_0002</name>
</gene>
<name>A0A6M3KYS6_9ZZZZ</name>
<evidence type="ECO:0000313" key="1">
    <source>
        <dbReference type="EMBL" id="QJA86328.1"/>
    </source>
</evidence>
<protein>
    <submittedName>
        <fullName evidence="1">Uncharacterized protein</fullName>
    </submittedName>
</protein>
<organism evidence="1">
    <name type="scientific">viral metagenome</name>
    <dbReference type="NCBI Taxonomy" id="1070528"/>
    <lineage>
        <taxon>unclassified sequences</taxon>
        <taxon>metagenomes</taxon>
        <taxon>organismal metagenomes</taxon>
    </lineage>
</organism>